<evidence type="ECO:0000256" key="8">
    <source>
        <dbReference type="ARBA" id="ARBA00023136"/>
    </source>
</evidence>
<protein>
    <submittedName>
        <fullName evidence="12">NhaP-type Na+/H+ or K+/H+ antiporter (NhaP)</fullName>
    </submittedName>
</protein>
<feature type="transmembrane region" description="Helical" evidence="10">
    <location>
        <begin position="81"/>
        <end position="102"/>
    </location>
</feature>
<proteinExistence type="predicted"/>
<dbReference type="EMBL" id="CAWVOH010000001">
    <property type="protein sequence ID" value="CAK8053527.1"/>
    <property type="molecule type" value="Genomic_DNA"/>
</dbReference>
<comment type="subcellular location">
    <subcellularLocation>
        <location evidence="1">Cell membrane</location>
        <topology evidence="1">Multi-pass membrane protein</topology>
    </subcellularLocation>
</comment>
<evidence type="ECO:0000256" key="10">
    <source>
        <dbReference type="SAM" id="Phobius"/>
    </source>
</evidence>
<keyword evidence="13" id="KW-1185">Reference proteome</keyword>
<feature type="transmembrane region" description="Helical" evidence="10">
    <location>
        <begin position="27"/>
        <end position="46"/>
    </location>
</feature>
<feature type="transmembrane region" description="Helical" evidence="10">
    <location>
        <begin position="353"/>
        <end position="377"/>
    </location>
</feature>
<feature type="transmembrane region" description="Helical" evidence="10">
    <location>
        <begin position="275"/>
        <end position="300"/>
    </location>
</feature>
<evidence type="ECO:0000256" key="4">
    <source>
        <dbReference type="ARBA" id="ARBA00022692"/>
    </source>
</evidence>
<feature type="transmembrane region" description="Helical" evidence="10">
    <location>
        <begin position="186"/>
        <end position="207"/>
    </location>
</feature>
<evidence type="ECO:0000256" key="6">
    <source>
        <dbReference type="ARBA" id="ARBA00023053"/>
    </source>
</evidence>
<keyword evidence="4 10" id="KW-0812">Transmembrane</keyword>
<evidence type="ECO:0000256" key="3">
    <source>
        <dbReference type="ARBA" id="ARBA00022475"/>
    </source>
</evidence>
<evidence type="ECO:0000256" key="2">
    <source>
        <dbReference type="ARBA" id="ARBA00022448"/>
    </source>
</evidence>
<dbReference type="Gene3D" id="6.10.140.1330">
    <property type="match status" value="1"/>
</dbReference>
<keyword evidence="5 10" id="KW-1133">Transmembrane helix</keyword>
<evidence type="ECO:0000256" key="5">
    <source>
        <dbReference type="ARBA" id="ARBA00022989"/>
    </source>
</evidence>
<dbReference type="Proteomes" id="UP001314241">
    <property type="component" value="Unassembled WGS sequence"/>
</dbReference>
<organism evidence="12 13">
    <name type="scientific">Eupransor demetentiae</name>
    <dbReference type="NCBI Taxonomy" id="3109584"/>
    <lineage>
        <taxon>Bacteria</taxon>
        <taxon>Bacillati</taxon>
        <taxon>Bacillota</taxon>
        <taxon>Bacilli</taxon>
        <taxon>Lactobacillales</taxon>
        <taxon>Lactobacillaceae</taxon>
        <taxon>Eupransor</taxon>
    </lineage>
</organism>
<dbReference type="RefSeq" id="WP_349641091.1">
    <property type="nucleotide sequence ID" value="NZ_CAWVOH010000001.1"/>
</dbReference>
<accession>A0ABP0EMK5</accession>
<evidence type="ECO:0000259" key="11">
    <source>
        <dbReference type="Pfam" id="PF00999"/>
    </source>
</evidence>
<keyword evidence="3" id="KW-1003">Cell membrane</keyword>
<dbReference type="InterPro" id="IPR018422">
    <property type="entry name" value="Cation/H_exchanger_CPA1"/>
</dbReference>
<dbReference type="PANTHER" id="PTHR10110">
    <property type="entry name" value="SODIUM/HYDROGEN EXCHANGER"/>
    <property type="match status" value="1"/>
</dbReference>
<keyword evidence="2" id="KW-0813">Transport</keyword>
<dbReference type="Pfam" id="PF00999">
    <property type="entry name" value="Na_H_Exchanger"/>
    <property type="match status" value="1"/>
</dbReference>
<evidence type="ECO:0000256" key="1">
    <source>
        <dbReference type="ARBA" id="ARBA00004651"/>
    </source>
</evidence>
<feature type="transmembrane region" description="Helical" evidence="10">
    <location>
        <begin position="312"/>
        <end position="332"/>
    </location>
</feature>
<evidence type="ECO:0000256" key="7">
    <source>
        <dbReference type="ARBA" id="ARBA00023065"/>
    </source>
</evidence>
<keyword evidence="8 10" id="KW-0472">Membrane</keyword>
<feature type="transmembrane region" description="Helical" evidence="10">
    <location>
        <begin position="392"/>
        <end position="411"/>
    </location>
</feature>
<feature type="transmembrane region" description="Helical" evidence="10">
    <location>
        <begin position="227"/>
        <end position="254"/>
    </location>
</feature>
<evidence type="ECO:0000313" key="13">
    <source>
        <dbReference type="Proteomes" id="UP001314241"/>
    </source>
</evidence>
<keyword evidence="6" id="KW-0915">Sodium</keyword>
<feature type="domain" description="Cation/H+ exchanger transmembrane" evidence="11">
    <location>
        <begin position="21"/>
        <end position="414"/>
    </location>
</feature>
<evidence type="ECO:0000256" key="9">
    <source>
        <dbReference type="ARBA" id="ARBA00023201"/>
    </source>
</evidence>
<sequence>MSALTIIALLVSGVIIANISKSFFPNFPNAFTLIGLGIVMSFIPSLEHFSLEPEYFMLLILAPIMFMDGQEESLLSIKSHFRVIIELSVTLAIFTAILVGLLTNRIEEKWTLPLSIALAAIVVPTDAVAVKSITSNLAMPKGVNKALGLESLFNDATGLVLLDFALTVIPVGSFTWQTSLAGIGKFLIVAGGGVLVGIILSVLIIQIRFQLNMHINNPQTTTIPINIMTPFVIFLVAEHMGFSGILAVVAAGIVHNWEGNRMRLAATEVRIVTQNIWETLTSILNEVVFLILGISLPSVWQDMQNLGWENDWKLFALSLAIYTTMVVVRYLWVRLENSEHMVAFFGKDRSSEVNFNAKVFGISGVHGTVTLAMAFSLPTKINGETFIYRTDLIIIASMVILISMVMASVILPKMLPVSEQSYTEEELDNAREQMVDFATLKVQQNIPDRAVRESLVSELFSQKMSNQRIDEAEQSKAFPVEAQKVADFISDFLITDAIVDRYSPLVITRYGQMIERSPLSANWHEHPLQHFYRRLQHSYRRFLLKLGLRRFLHGHRGDRLKKQFENNPTYKEKYQQFKDFHEALLALNQDVMKAADQFLNEELQDRLDNNNVNNTDIYMARRSMDQLFQYVERKNHSQVVKIPNNIFVQVFQYEYDYVQDAYQHKAIKSGVANTLFNEISQAQSLQMMQSHDDELMVEEKAP</sequence>
<dbReference type="InterPro" id="IPR006153">
    <property type="entry name" value="Cation/H_exchanger_TM"/>
</dbReference>
<evidence type="ECO:0000313" key="12">
    <source>
        <dbReference type="EMBL" id="CAK8053527.1"/>
    </source>
</evidence>
<name>A0ABP0EMK5_9LACO</name>
<dbReference type="PANTHER" id="PTHR10110:SF86">
    <property type="entry name" value="SODIUM_HYDROGEN EXCHANGER 7"/>
    <property type="match status" value="1"/>
</dbReference>
<feature type="transmembrane region" description="Helical" evidence="10">
    <location>
        <begin position="114"/>
        <end position="133"/>
    </location>
</feature>
<feature type="transmembrane region" description="Helical" evidence="10">
    <location>
        <begin position="153"/>
        <end position="174"/>
    </location>
</feature>
<gene>
    <name evidence="12" type="ORF">R54876_GBNLAHCA_00082</name>
</gene>
<comment type="caution">
    <text evidence="12">The sequence shown here is derived from an EMBL/GenBank/DDBJ whole genome shotgun (WGS) entry which is preliminary data.</text>
</comment>
<keyword evidence="9" id="KW-0739">Sodium transport</keyword>
<reference evidence="12 13" key="1">
    <citation type="submission" date="2024-01" db="EMBL/GenBank/DDBJ databases">
        <authorList>
            <person name="Botero Cardona J."/>
        </authorList>
    </citation>
    <scope>NUCLEOTIDE SEQUENCE [LARGE SCALE GENOMIC DNA]</scope>
    <source>
        <strain evidence="12 13">LMG 33000</strain>
    </source>
</reference>
<keyword evidence="7" id="KW-0406">Ion transport</keyword>